<dbReference type="PROSITE" id="PS51257">
    <property type="entry name" value="PROKAR_LIPOPROTEIN"/>
    <property type="match status" value="1"/>
</dbReference>
<evidence type="ECO:0008006" key="4">
    <source>
        <dbReference type="Google" id="ProtNLM"/>
    </source>
</evidence>
<feature type="signal peptide" evidence="1">
    <location>
        <begin position="1"/>
        <end position="20"/>
    </location>
</feature>
<dbReference type="KEGG" id="elut:CKA38_01010"/>
<organism evidence="2 3">
    <name type="scientific">Ereboglobus luteus</name>
    <dbReference type="NCBI Taxonomy" id="1796921"/>
    <lineage>
        <taxon>Bacteria</taxon>
        <taxon>Pseudomonadati</taxon>
        <taxon>Verrucomicrobiota</taxon>
        <taxon>Opitutia</taxon>
        <taxon>Opitutales</taxon>
        <taxon>Opitutaceae</taxon>
        <taxon>Ereboglobus</taxon>
    </lineage>
</organism>
<dbReference type="EMBL" id="CP023004">
    <property type="protein sequence ID" value="AWI08031.1"/>
    <property type="molecule type" value="Genomic_DNA"/>
</dbReference>
<sequence>MRMKNAVSVLTILVAALVMAGCSTVDSRIKEKQSVFDSLTPTEQANVRQGIIGVGYTPDMVYMAMGKADKVKSRVTPKGTVTTWIYNQYYQEYMGRRFVGYRRDMYYDSRAKVWRVYYTPVSEAVYRDRVEEIGRVVFRDDKVESIEQVQ</sequence>
<name>A0A2U8DZP9_9BACT</name>
<dbReference type="AlphaFoldDB" id="A0A2U8DZP9"/>
<protein>
    <recommendedName>
        <fullName evidence="4">Lipoprotein SmpA/OmlA domain-containing protein</fullName>
    </recommendedName>
</protein>
<reference evidence="2 3" key="1">
    <citation type="journal article" date="2018" name="Syst. Appl. Microbiol.">
        <title>Ereboglobus luteus gen. nov. sp. nov. from cockroach guts, and new insights into the oxygen relationship of the genera Opitutus and Didymococcus (Verrucomicrobia: Opitutaceae).</title>
        <authorList>
            <person name="Tegtmeier D."/>
            <person name="Belitz A."/>
            <person name="Radek R."/>
            <person name="Heimerl T."/>
            <person name="Brune A."/>
        </authorList>
    </citation>
    <scope>NUCLEOTIDE SEQUENCE [LARGE SCALE GENOMIC DNA]</scope>
    <source>
        <strain evidence="2 3">Ho45</strain>
    </source>
</reference>
<proteinExistence type="predicted"/>
<evidence type="ECO:0000313" key="3">
    <source>
        <dbReference type="Proteomes" id="UP000244896"/>
    </source>
</evidence>
<evidence type="ECO:0000313" key="2">
    <source>
        <dbReference type="EMBL" id="AWI08031.1"/>
    </source>
</evidence>
<accession>A0A2U8DZP9</accession>
<dbReference type="Proteomes" id="UP000244896">
    <property type="component" value="Chromosome"/>
</dbReference>
<keyword evidence="1" id="KW-0732">Signal</keyword>
<gene>
    <name evidence="2" type="ORF">CKA38_01010</name>
</gene>
<evidence type="ECO:0000256" key="1">
    <source>
        <dbReference type="SAM" id="SignalP"/>
    </source>
</evidence>
<keyword evidence="3" id="KW-1185">Reference proteome</keyword>
<feature type="chain" id="PRO_5016162259" description="Lipoprotein SmpA/OmlA domain-containing protein" evidence="1">
    <location>
        <begin position="21"/>
        <end position="150"/>
    </location>
</feature>